<evidence type="ECO:0000256" key="4">
    <source>
        <dbReference type="ARBA" id="ARBA00023136"/>
    </source>
</evidence>
<dbReference type="GO" id="GO:0016020">
    <property type="term" value="C:membrane"/>
    <property type="evidence" value="ECO:0007669"/>
    <property type="project" value="UniProtKB-SubCell"/>
</dbReference>
<dbReference type="PANTHER" id="PTHR10924:SF4">
    <property type="entry name" value="GH15861P"/>
    <property type="match status" value="1"/>
</dbReference>
<dbReference type="PANTHER" id="PTHR10924">
    <property type="entry name" value="MAJOR FACILITATOR SUPERFAMILY PROTEIN-RELATED"/>
    <property type="match status" value="1"/>
</dbReference>
<gene>
    <name evidence="6" type="ORF">WA026_023393</name>
</gene>
<keyword evidence="7" id="KW-1185">Reference proteome</keyword>
<feature type="transmembrane region" description="Helical" evidence="5">
    <location>
        <begin position="390"/>
        <end position="409"/>
    </location>
</feature>
<dbReference type="Gene3D" id="1.20.1250.20">
    <property type="entry name" value="MFS general substrate transporter like domains"/>
    <property type="match status" value="1"/>
</dbReference>
<accession>A0AAW1U7W8</accession>
<feature type="transmembrane region" description="Helical" evidence="5">
    <location>
        <begin position="21"/>
        <end position="43"/>
    </location>
</feature>
<dbReference type="AlphaFoldDB" id="A0AAW1U7W8"/>
<proteinExistence type="predicted"/>
<name>A0AAW1U7W8_9CUCU</name>
<feature type="transmembrane region" description="Helical" evidence="5">
    <location>
        <begin position="297"/>
        <end position="318"/>
    </location>
</feature>
<evidence type="ECO:0000256" key="1">
    <source>
        <dbReference type="ARBA" id="ARBA00004141"/>
    </source>
</evidence>
<feature type="transmembrane region" description="Helical" evidence="5">
    <location>
        <begin position="324"/>
        <end position="348"/>
    </location>
</feature>
<sequence length="429" mass="47587">MSMECSKKMSISKSDDTLKLYGYRWVVITVFALYCSINMAQYSQFTIIMDIVEKYYGVSLATANMSGEIFMILNILLFIPTGELVERCSLKTSSIICTGLTALGNCMKFLACSHDRYFMVLITQSICAVAQNIALILPSKLACAWFGPEEVSLACSIGLFGIQAGSALGSVVPTLIVKNHEDLDLITDDFNTLFIYNSAVSVAFFALTVLFFRSKPPSPPSQSQLELKQIIEEDKMTYWKAFKLYAKNKDFIVILCTLGVACGQLNYFMVMITPMISEAFPNEDNSLAEYYLRTHKFKLISFLVLLFNLIFSIAEVIALLMSNKIATCITVALYGFFSGSSIVIACEYTTEVTFPIPEAFGVAILNVSIFTFAIIYIQVLTLVFDTAGYFTGYCIMIASLAIATFPILLMSSELKRRDANIGKQVDCGI</sequence>
<evidence type="ECO:0000256" key="5">
    <source>
        <dbReference type="SAM" id="Phobius"/>
    </source>
</evidence>
<dbReference type="Proteomes" id="UP001431783">
    <property type="component" value="Unassembled WGS sequence"/>
</dbReference>
<dbReference type="Pfam" id="PF07690">
    <property type="entry name" value="MFS_1"/>
    <property type="match status" value="1"/>
</dbReference>
<keyword evidence="3 5" id="KW-1133">Transmembrane helix</keyword>
<feature type="transmembrane region" description="Helical" evidence="5">
    <location>
        <begin position="360"/>
        <end position="384"/>
    </location>
</feature>
<feature type="transmembrane region" description="Helical" evidence="5">
    <location>
        <begin position="151"/>
        <end position="172"/>
    </location>
</feature>
<dbReference type="GO" id="GO:0097037">
    <property type="term" value="P:heme export"/>
    <property type="evidence" value="ECO:0007669"/>
    <property type="project" value="TreeGrafter"/>
</dbReference>
<dbReference type="InterPro" id="IPR011701">
    <property type="entry name" value="MFS"/>
</dbReference>
<feature type="transmembrane region" description="Helical" evidence="5">
    <location>
        <begin position="193"/>
        <end position="212"/>
    </location>
</feature>
<feature type="transmembrane region" description="Helical" evidence="5">
    <location>
        <begin position="55"/>
        <end position="79"/>
    </location>
</feature>
<evidence type="ECO:0000256" key="2">
    <source>
        <dbReference type="ARBA" id="ARBA00022692"/>
    </source>
</evidence>
<evidence type="ECO:0000313" key="6">
    <source>
        <dbReference type="EMBL" id="KAK9878693.1"/>
    </source>
</evidence>
<evidence type="ECO:0000313" key="7">
    <source>
        <dbReference type="Proteomes" id="UP001431783"/>
    </source>
</evidence>
<dbReference type="GO" id="GO:0020037">
    <property type="term" value="F:heme binding"/>
    <property type="evidence" value="ECO:0007669"/>
    <property type="project" value="TreeGrafter"/>
</dbReference>
<keyword evidence="2 5" id="KW-0812">Transmembrane</keyword>
<dbReference type="SUPFAM" id="SSF103473">
    <property type="entry name" value="MFS general substrate transporter"/>
    <property type="match status" value="1"/>
</dbReference>
<dbReference type="EMBL" id="JARQZJ010000054">
    <property type="protein sequence ID" value="KAK9878693.1"/>
    <property type="molecule type" value="Genomic_DNA"/>
</dbReference>
<keyword evidence="4 5" id="KW-0472">Membrane</keyword>
<feature type="transmembrane region" description="Helical" evidence="5">
    <location>
        <begin position="251"/>
        <end position="276"/>
    </location>
</feature>
<dbReference type="GO" id="GO:0015232">
    <property type="term" value="F:heme transmembrane transporter activity"/>
    <property type="evidence" value="ECO:0007669"/>
    <property type="project" value="TreeGrafter"/>
</dbReference>
<organism evidence="6 7">
    <name type="scientific">Henosepilachna vigintioctopunctata</name>
    <dbReference type="NCBI Taxonomy" id="420089"/>
    <lineage>
        <taxon>Eukaryota</taxon>
        <taxon>Metazoa</taxon>
        <taxon>Ecdysozoa</taxon>
        <taxon>Arthropoda</taxon>
        <taxon>Hexapoda</taxon>
        <taxon>Insecta</taxon>
        <taxon>Pterygota</taxon>
        <taxon>Neoptera</taxon>
        <taxon>Endopterygota</taxon>
        <taxon>Coleoptera</taxon>
        <taxon>Polyphaga</taxon>
        <taxon>Cucujiformia</taxon>
        <taxon>Coccinelloidea</taxon>
        <taxon>Coccinellidae</taxon>
        <taxon>Epilachninae</taxon>
        <taxon>Epilachnini</taxon>
        <taxon>Henosepilachna</taxon>
    </lineage>
</organism>
<dbReference type="InterPro" id="IPR049680">
    <property type="entry name" value="FLVCR1-2_SLC49-like"/>
</dbReference>
<comment type="subcellular location">
    <subcellularLocation>
        <location evidence="1">Membrane</location>
        <topology evidence="1">Multi-pass membrane protein</topology>
    </subcellularLocation>
</comment>
<protein>
    <submittedName>
        <fullName evidence="6">Uncharacterized protein</fullName>
    </submittedName>
</protein>
<dbReference type="InterPro" id="IPR036259">
    <property type="entry name" value="MFS_trans_sf"/>
</dbReference>
<evidence type="ECO:0000256" key="3">
    <source>
        <dbReference type="ARBA" id="ARBA00022989"/>
    </source>
</evidence>
<comment type="caution">
    <text evidence="6">The sequence shown here is derived from an EMBL/GenBank/DDBJ whole genome shotgun (WGS) entry which is preliminary data.</text>
</comment>
<reference evidence="6 7" key="1">
    <citation type="submission" date="2023-03" db="EMBL/GenBank/DDBJ databases">
        <title>Genome insight into feeding habits of ladybird beetles.</title>
        <authorList>
            <person name="Li H.-S."/>
            <person name="Huang Y.-H."/>
            <person name="Pang H."/>
        </authorList>
    </citation>
    <scope>NUCLEOTIDE SEQUENCE [LARGE SCALE GENOMIC DNA]</scope>
    <source>
        <strain evidence="6">SYSU_2023b</strain>
        <tissue evidence="6">Whole body</tissue>
    </source>
</reference>
<feature type="transmembrane region" description="Helical" evidence="5">
    <location>
        <begin position="117"/>
        <end position="139"/>
    </location>
</feature>